<dbReference type="GO" id="GO:0005886">
    <property type="term" value="C:plasma membrane"/>
    <property type="evidence" value="ECO:0007669"/>
    <property type="project" value="TreeGrafter"/>
</dbReference>
<proteinExistence type="predicted"/>
<dbReference type="Proteomes" id="UP000238196">
    <property type="component" value="Unassembled WGS sequence"/>
</dbReference>
<dbReference type="GO" id="GO:0017004">
    <property type="term" value="P:cytochrome complex assembly"/>
    <property type="evidence" value="ECO:0007669"/>
    <property type="project" value="InterPro"/>
</dbReference>
<dbReference type="Pfam" id="PF01578">
    <property type="entry name" value="Cytochrom_C_asm"/>
    <property type="match status" value="1"/>
</dbReference>
<comment type="caution">
    <text evidence="3">The sequence shown here is derived from an EMBL/GenBank/DDBJ whole genome shotgun (WGS) entry which is preliminary data.</text>
</comment>
<organism evidence="3 4">
    <name type="scientific">Proteobacteria bacterium 228</name>
    <dbReference type="NCBI Taxonomy" id="2083153"/>
    <lineage>
        <taxon>Bacteria</taxon>
        <taxon>Pseudomonadati</taxon>
        <taxon>Pseudomonadota</taxon>
    </lineage>
</organism>
<reference evidence="3 4" key="1">
    <citation type="submission" date="2018-02" db="EMBL/GenBank/DDBJ databases">
        <title>novel marine gammaproteobacteria from coastal saline agro ecosystem.</title>
        <authorList>
            <person name="Krishnan R."/>
            <person name="Ramesh Kumar N."/>
        </authorList>
    </citation>
    <scope>NUCLEOTIDE SEQUENCE [LARGE SCALE GENOMIC DNA]</scope>
    <source>
        <strain evidence="3 4">228</strain>
    </source>
</reference>
<feature type="transmembrane region" description="Helical" evidence="1">
    <location>
        <begin position="92"/>
        <end position="111"/>
    </location>
</feature>
<feature type="transmembrane region" description="Helical" evidence="1">
    <location>
        <begin position="240"/>
        <end position="263"/>
    </location>
</feature>
<dbReference type="OrthoDB" id="9780793at2"/>
<evidence type="ECO:0000313" key="4">
    <source>
        <dbReference type="Proteomes" id="UP000238196"/>
    </source>
</evidence>
<feature type="transmembrane region" description="Helical" evidence="1">
    <location>
        <begin position="35"/>
        <end position="53"/>
    </location>
</feature>
<evidence type="ECO:0000259" key="2">
    <source>
        <dbReference type="Pfam" id="PF01578"/>
    </source>
</evidence>
<dbReference type="InterPro" id="IPR052372">
    <property type="entry name" value="YpjD/HemX"/>
</dbReference>
<dbReference type="EMBL" id="PRLP01000065">
    <property type="protein sequence ID" value="PPC75858.1"/>
    <property type="molecule type" value="Genomic_DNA"/>
</dbReference>
<dbReference type="PANTHER" id="PTHR38034">
    <property type="entry name" value="INNER MEMBRANE PROTEIN YPJD"/>
    <property type="match status" value="1"/>
</dbReference>
<feature type="transmembrane region" description="Helical" evidence="1">
    <location>
        <begin position="131"/>
        <end position="148"/>
    </location>
</feature>
<gene>
    <name evidence="3" type="ORF">C4K68_18375</name>
</gene>
<dbReference type="AlphaFoldDB" id="A0A2S5KM36"/>
<feature type="transmembrane region" description="Helical" evidence="1">
    <location>
        <begin position="6"/>
        <end position="26"/>
    </location>
</feature>
<keyword evidence="1" id="KW-0472">Membrane</keyword>
<sequence length="266" mass="29504">MILFSAYALAVLAYLIGGALQGRALMNKPVCSRNLILMLGLAGAIAQAFSLSHTLITDNGLRFDFFITASLIACIIVLLALASILTRPLENLLVVIYPMAALTVILSALVPAEGLSHEYDPGLDLHIASSMIAYAFFTMALVQALLLSRQNWQLKHHKPSALTKVLPPLMTMEKLLFELIWVGLIFLTIGLGSGFFFVENLFVQHLIHKTILSILAWFIFATLLVGHYRFGWRSRTAVRWTIGGFVVLMLSFFGTKLVLEYILHRA</sequence>
<keyword evidence="1" id="KW-1133">Transmembrane helix</keyword>
<evidence type="ECO:0000256" key="1">
    <source>
        <dbReference type="SAM" id="Phobius"/>
    </source>
</evidence>
<protein>
    <submittedName>
        <fullName evidence="3">Phosphohydrolase</fullName>
    </submittedName>
</protein>
<feature type="transmembrane region" description="Helical" evidence="1">
    <location>
        <begin position="65"/>
        <end position="85"/>
    </location>
</feature>
<dbReference type="InterPro" id="IPR002541">
    <property type="entry name" value="Cyt_c_assembly"/>
</dbReference>
<name>A0A2S5KM36_9PROT</name>
<keyword evidence="1" id="KW-0812">Transmembrane</keyword>
<accession>A0A2S5KM36</accession>
<dbReference type="PANTHER" id="PTHR38034:SF1">
    <property type="entry name" value="INNER MEMBRANE PROTEIN YPJD"/>
    <property type="match status" value="1"/>
</dbReference>
<evidence type="ECO:0000313" key="3">
    <source>
        <dbReference type="EMBL" id="PPC75858.1"/>
    </source>
</evidence>
<feature type="domain" description="Cytochrome c assembly protein" evidence="2">
    <location>
        <begin position="43"/>
        <end position="261"/>
    </location>
</feature>
<feature type="transmembrane region" description="Helical" evidence="1">
    <location>
        <begin position="175"/>
        <end position="198"/>
    </location>
</feature>
<feature type="transmembrane region" description="Helical" evidence="1">
    <location>
        <begin position="210"/>
        <end position="228"/>
    </location>
</feature>
<dbReference type="GO" id="GO:0020037">
    <property type="term" value="F:heme binding"/>
    <property type="evidence" value="ECO:0007669"/>
    <property type="project" value="InterPro"/>
</dbReference>